<comment type="caution">
    <text evidence="9">The sequence shown here is derived from an EMBL/GenBank/DDBJ whole genome shotgun (WGS) entry which is preliminary data.</text>
</comment>
<dbReference type="SUPFAM" id="SSF56112">
    <property type="entry name" value="Protein kinase-like (PK-like)"/>
    <property type="match status" value="1"/>
</dbReference>
<dbReference type="EC" id="2.7.11.1" evidence="1"/>
<protein>
    <recommendedName>
        <fullName evidence="1">non-specific serine/threonine protein kinase</fullName>
        <ecNumber evidence="1">2.7.11.1</ecNumber>
    </recommendedName>
</protein>
<evidence type="ECO:0000256" key="8">
    <source>
        <dbReference type="ARBA" id="ARBA00048679"/>
    </source>
</evidence>
<dbReference type="InterPro" id="IPR051334">
    <property type="entry name" value="SRPK"/>
</dbReference>
<dbReference type="GO" id="GO:0004674">
    <property type="term" value="F:protein serine/threonine kinase activity"/>
    <property type="evidence" value="ECO:0007669"/>
    <property type="project" value="UniProtKB-KW"/>
</dbReference>
<evidence type="ECO:0000256" key="4">
    <source>
        <dbReference type="ARBA" id="ARBA00022741"/>
    </source>
</evidence>
<evidence type="ECO:0000313" key="9">
    <source>
        <dbReference type="EMBL" id="KAF8905821.1"/>
    </source>
</evidence>
<evidence type="ECO:0000256" key="3">
    <source>
        <dbReference type="ARBA" id="ARBA00022679"/>
    </source>
</evidence>
<dbReference type="AlphaFoldDB" id="A0A9P5TPQ3"/>
<evidence type="ECO:0000313" key="10">
    <source>
        <dbReference type="Proteomes" id="UP000724874"/>
    </source>
</evidence>
<reference evidence="9" key="1">
    <citation type="submission" date="2020-11" db="EMBL/GenBank/DDBJ databases">
        <authorList>
            <consortium name="DOE Joint Genome Institute"/>
            <person name="Ahrendt S."/>
            <person name="Riley R."/>
            <person name="Andreopoulos W."/>
            <person name="LaButti K."/>
            <person name="Pangilinan J."/>
            <person name="Ruiz-duenas F.J."/>
            <person name="Barrasa J.M."/>
            <person name="Sanchez-Garcia M."/>
            <person name="Camarero S."/>
            <person name="Miyauchi S."/>
            <person name="Serrano A."/>
            <person name="Linde D."/>
            <person name="Babiker R."/>
            <person name="Drula E."/>
            <person name="Ayuso-Fernandez I."/>
            <person name="Pacheco R."/>
            <person name="Padilla G."/>
            <person name="Ferreira P."/>
            <person name="Barriuso J."/>
            <person name="Kellner H."/>
            <person name="Castanera R."/>
            <person name="Alfaro M."/>
            <person name="Ramirez L."/>
            <person name="Pisabarro A.G."/>
            <person name="Kuo A."/>
            <person name="Tritt A."/>
            <person name="Lipzen A."/>
            <person name="He G."/>
            <person name="Yan M."/>
            <person name="Ng V."/>
            <person name="Cullen D."/>
            <person name="Martin F."/>
            <person name="Rosso M.-N."/>
            <person name="Henrissat B."/>
            <person name="Hibbett D."/>
            <person name="Martinez A.T."/>
            <person name="Grigoriev I.V."/>
        </authorList>
    </citation>
    <scope>NUCLEOTIDE SEQUENCE</scope>
    <source>
        <strain evidence="9">AH 44721</strain>
    </source>
</reference>
<organism evidence="9 10">
    <name type="scientific">Gymnopilus junonius</name>
    <name type="common">Spectacular rustgill mushroom</name>
    <name type="synonym">Gymnopilus spectabilis subsp. junonius</name>
    <dbReference type="NCBI Taxonomy" id="109634"/>
    <lineage>
        <taxon>Eukaryota</taxon>
        <taxon>Fungi</taxon>
        <taxon>Dikarya</taxon>
        <taxon>Basidiomycota</taxon>
        <taxon>Agaricomycotina</taxon>
        <taxon>Agaricomycetes</taxon>
        <taxon>Agaricomycetidae</taxon>
        <taxon>Agaricales</taxon>
        <taxon>Agaricineae</taxon>
        <taxon>Hymenogastraceae</taxon>
        <taxon>Gymnopilus</taxon>
    </lineage>
</organism>
<dbReference type="Proteomes" id="UP000724874">
    <property type="component" value="Unassembled WGS sequence"/>
</dbReference>
<keyword evidence="10" id="KW-1185">Reference proteome</keyword>
<dbReference type="Gene3D" id="3.30.200.20">
    <property type="entry name" value="Phosphorylase Kinase, domain 1"/>
    <property type="match status" value="1"/>
</dbReference>
<dbReference type="GO" id="GO:0005737">
    <property type="term" value="C:cytoplasm"/>
    <property type="evidence" value="ECO:0007669"/>
    <property type="project" value="TreeGrafter"/>
</dbReference>
<evidence type="ECO:0000256" key="1">
    <source>
        <dbReference type="ARBA" id="ARBA00012513"/>
    </source>
</evidence>
<sequence>MQNPGTESISSYCKGGYHTVHIGDIFNDRYLVINKLGDGACGTVWLVEDLSLKRFVALTVLSASASSSSSELHVALHLMNK</sequence>
<keyword evidence="2" id="KW-0723">Serine/threonine-protein kinase</keyword>
<comment type="catalytic activity">
    <reaction evidence="7">
        <text>L-threonyl-[protein] + ATP = O-phospho-L-threonyl-[protein] + ADP + H(+)</text>
        <dbReference type="Rhea" id="RHEA:46608"/>
        <dbReference type="Rhea" id="RHEA-COMP:11060"/>
        <dbReference type="Rhea" id="RHEA-COMP:11605"/>
        <dbReference type="ChEBI" id="CHEBI:15378"/>
        <dbReference type="ChEBI" id="CHEBI:30013"/>
        <dbReference type="ChEBI" id="CHEBI:30616"/>
        <dbReference type="ChEBI" id="CHEBI:61977"/>
        <dbReference type="ChEBI" id="CHEBI:456216"/>
        <dbReference type="EC" id="2.7.11.1"/>
    </reaction>
</comment>
<dbReference type="PANTHER" id="PTHR47634:SF9">
    <property type="entry name" value="PROTEIN KINASE DOMAIN-CONTAINING PROTEIN-RELATED"/>
    <property type="match status" value="1"/>
</dbReference>
<evidence type="ECO:0000256" key="2">
    <source>
        <dbReference type="ARBA" id="ARBA00022527"/>
    </source>
</evidence>
<evidence type="ECO:0000256" key="5">
    <source>
        <dbReference type="ARBA" id="ARBA00022777"/>
    </source>
</evidence>
<keyword evidence="5" id="KW-0418">Kinase</keyword>
<dbReference type="GO" id="GO:0005634">
    <property type="term" value="C:nucleus"/>
    <property type="evidence" value="ECO:0007669"/>
    <property type="project" value="TreeGrafter"/>
</dbReference>
<dbReference type="OrthoDB" id="5979581at2759"/>
<dbReference type="GO" id="GO:0050684">
    <property type="term" value="P:regulation of mRNA processing"/>
    <property type="evidence" value="ECO:0007669"/>
    <property type="project" value="TreeGrafter"/>
</dbReference>
<keyword evidence="4" id="KW-0547">Nucleotide-binding</keyword>
<comment type="catalytic activity">
    <reaction evidence="8">
        <text>L-seryl-[protein] + ATP = O-phospho-L-seryl-[protein] + ADP + H(+)</text>
        <dbReference type="Rhea" id="RHEA:17989"/>
        <dbReference type="Rhea" id="RHEA-COMP:9863"/>
        <dbReference type="Rhea" id="RHEA-COMP:11604"/>
        <dbReference type="ChEBI" id="CHEBI:15378"/>
        <dbReference type="ChEBI" id="CHEBI:29999"/>
        <dbReference type="ChEBI" id="CHEBI:30616"/>
        <dbReference type="ChEBI" id="CHEBI:83421"/>
        <dbReference type="ChEBI" id="CHEBI:456216"/>
        <dbReference type="EC" id="2.7.11.1"/>
    </reaction>
</comment>
<dbReference type="PANTHER" id="PTHR47634">
    <property type="entry name" value="PROTEIN KINASE DOMAIN-CONTAINING PROTEIN-RELATED"/>
    <property type="match status" value="1"/>
</dbReference>
<proteinExistence type="predicted"/>
<accession>A0A9P5TPQ3</accession>
<dbReference type="EMBL" id="JADNYJ010000021">
    <property type="protein sequence ID" value="KAF8905821.1"/>
    <property type="molecule type" value="Genomic_DNA"/>
</dbReference>
<evidence type="ECO:0000256" key="7">
    <source>
        <dbReference type="ARBA" id="ARBA00047899"/>
    </source>
</evidence>
<dbReference type="GO" id="GO:0000245">
    <property type="term" value="P:spliceosomal complex assembly"/>
    <property type="evidence" value="ECO:0007669"/>
    <property type="project" value="TreeGrafter"/>
</dbReference>
<dbReference type="InterPro" id="IPR011009">
    <property type="entry name" value="Kinase-like_dom_sf"/>
</dbReference>
<gene>
    <name evidence="9" type="ORF">CPB84DRAFT_1891427</name>
</gene>
<keyword evidence="6" id="KW-0067">ATP-binding</keyword>
<dbReference type="GO" id="GO:0005524">
    <property type="term" value="F:ATP binding"/>
    <property type="evidence" value="ECO:0007669"/>
    <property type="project" value="UniProtKB-KW"/>
</dbReference>
<name>A0A9P5TPQ3_GYMJU</name>
<evidence type="ECO:0000256" key="6">
    <source>
        <dbReference type="ARBA" id="ARBA00022840"/>
    </source>
</evidence>
<keyword evidence="3" id="KW-0808">Transferase</keyword>